<evidence type="ECO:0000256" key="2">
    <source>
        <dbReference type="ARBA" id="ARBA00012759"/>
    </source>
</evidence>
<keyword evidence="4" id="KW-0833">Ubl conjugation pathway</keyword>
<dbReference type="EMBL" id="MPUH01000052">
    <property type="protein sequence ID" value="OMJ92908.1"/>
    <property type="molecule type" value="Genomic_DNA"/>
</dbReference>
<dbReference type="InterPro" id="IPR019400">
    <property type="entry name" value="Peptidase_C65_otubain"/>
</dbReference>
<evidence type="ECO:0000256" key="1">
    <source>
        <dbReference type="ARBA" id="ARBA00000707"/>
    </source>
</evidence>
<dbReference type="Gene3D" id="3.30.200.60">
    <property type="entry name" value="Peptidase C65 Otubain, subdomain 1"/>
    <property type="match status" value="1"/>
</dbReference>
<dbReference type="OrthoDB" id="327898at2759"/>
<sequence length="325" mass="38138">MSRIVDDSFKKALYDTISAGHVKESELENIDYISRINRNVRVEDFQIKKISKFELIKDVDKRVETVSNSWIDIEVMKKCGKYNSSFVECVNQLKQEGIVGWKKCCGDGNCYYRAVIVKYMEAIHKVYSPISYIIKFKQIIEKVMNFYSRKPSHDINYISACEAIINILNYTIQYKEAYPFEMFMQILDVLQNKVIDIALVRTAKLIAYYGLLEEQKNENFKEFGLDFSLYQKIILTMNEEAEGFVLIFLPLVLDCQVIQFNIFKVVQVENFPHGDRFCIKIPICRRGGHYDILYTIQEMEDDMYCFETGEYHILLQLANDKGEIN</sequence>
<dbReference type="GO" id="GO:0006508">
    <property type="term" value="P:proteolysis"/>
    <property type="evidence" value="ECO:0007669"/>
    <property type="project" value="UniProtKB-KW"/>
</dbReference>
<keyword evidence="5" id="KW-0378">Hydrolase</keyword>
<accession>A0A1R2CV71</accession>
<dbReference type="EC" id="3.4.19.12" evidence="2"/>
<evidence type="ECO:0000256" key="4">
    <source>
        <dbReference type="ARBA" id="ARBA00022786"/>
    </source>
</evidence>
<dbReference type="InterPro" id="IPR042467">
    <property type="entry name" value="Peptidase_C65_otubain_sub2"/>
</dbReference>
<name>A0A1R2CV71_9CILI</name>
<evidence type="ECO:0000313" key="7">
    <source>
        <dbReference type="EMBL" id="OMJ92908.1"/>
    </source>
</evidence>
<evidence type="ECO:0000256" key="3">
    <source>
        <dbReference type="ARBA" id="ARBA00022670"/>
    </source>
</evidence>
<proteinExistence type="predicted"/>
<comment type="catalytic activity">
    <reaction evidence="1">
        <text>Thiol-dependent hydrolysis of ester, thioester, amide, peptide and isopeptide bonds formed by the C-terminal Gly of ubiquitin (a 76-residue protein attached to proteins as an intracellular targeting signal).</text>
        <dbReference type="EC" id="3.4.19.12"/>
    </reaction>
</comment>
<keyword evidence="3" id="KW-0645">Protease</keyword>
<evidence type="ECO:0000256" key="5">
    <source>
        <dbReference type="ARBA" id="ARBA00022801"/>
    </source>
</evidence>
<keyword evidence="6" id="KW-0788">Thiol protease</keyword>
<dbReference type="InterPro" id="IPR042468">
    <property type="entry name" value="Peptidase_C65_otubain_sub1"/>
</dbReference>
<gene>
    <name evidence="7" type="ORF">SteCoe_4244</name>
</gene>
<evidence type="ECO:0000256" key="6">
    <source>
        <dbReference type="ARBA" id="ARBA00022807"/>
    </source>
</evidence>
<dbReference type="InterPro" id="IPR038765">
    <property type="entry name" value="Papain-like_cys_pep_sf"/>
</dbReference>
<keyword evidence="8" id="KW-1185">Reference proteome</keyword>
<dbReference type="CDD" id="cd22749">
    <property type="entry name" value="Otubain_C65"/>
    <property type="match status" value="1"/>
</dbReference>
<protein>
    <recommendedName>
        <fullName evidence="2">ubiquitinyl hydrolase 1</fullName>
        <ecNumber evidence="2">3.4.19.12</ecNumber>
    </recommendedName>
</protein>
<reference evidence="7 8" key="1">
    <citation type="submission" date="2016-11" db="EMBL/GenBank/DDBJ databases">
        <title>The macronuclear genome of Stentor coeruleus: a giant cell with tiny introns.</title>
        <authorList>
            <person name="Slabodnick M."/>
            <person name="Ruby J.G."/>
            <person name="Reiff S.B."/>
            <person name="Swart E.C."/>
            <person name="Gosai S."/>
            <person name="Prabakaran S."/>
            <person name="Witkowska E."/>
            <person name="Larue G.E."/>
            <person name="Fisher S."/>
            <person name="Freeman R.M."/>
            <person name="Gunawardena J."/>
            <person name="Chu W."/>
            <person name="Stover N.A."/>
            <person name="Gregory B.D."/>
            <person name="Nowacki M."/>
            <person name="Derisi J."/>
            <person name="Roy S.W."/>
            <person name="Marshall W.F."/>
            <person name="Sood P."/>
        </authorList>
    </citation>
    <scope>NUCLEOTIDE SEQUENCE [LARGE SCALE GENOMIC DNA]</scope>
    <source>
        <strain evidence="7">WM001</strain>
    </source>
</reference>
<comment type="caution">
    <text evidence="7">The sequence shown here is derived from an EMBL/GenBank/DDBJ whole genome shotgun (WGS) entry which is preliminary data.</text>
</comment>
<evidence type="ECO:0000313" key="8">
    <source>
        <dbReference type="Proteomes" id="UP000187209"/>
    </source>
</evidence>
<dbReference type="Gene3D" id="1.20.1300.20">
    <property type="entry name" value="Peptidase C65 Otubain, subdomain 2"/>
    <property type="match status" value="1"/>
</dbReference>
<dbReference type="GO" id="GO:0004843">
    <property type="term" value="F:cysteine-type deubiquitinase activity"/>
    <property type="evidence" value="ECO:0007669"/>
    <property type="project" value="UniProtKB-EC"/>
</dbReference>
<dbReference type="Proteomes" id="UP000187209">
    <property type="component" value="Unassembled WGS sequence"/>
</dbReference>
<dbReference type="Pfam" id="PF10275">
    <property type="entry name" value="Peptidase_C65"/>
    <property type="match status" value="1"/>
</dbReference>
<dbReference type="SUPFAM" id="SSF54001">
    <property type="entry name" value="Cysteine proteinases"/>
    <property type="match status" value="1"/>
</dbReference>
<dbReference type="AlphaFoldDB" id="A0A1R2CV71"/>
<organism evidence="7 8">
    <name type="scientific">Stentor coeruleus</name>
    <dbReference type="NCBI Taxonomy" id="5963"/>
    <lineage>
        <taxon>Eukaryota</taxon>
        <taxon>Sar</taxon>
        <taxon>Alveolata</taxon>
        <taxon>Ciliophora</taxon>
        <taxon>Postciliodesmatophora</taxon>
        <taxon>Heterotrichea</taxon>
        <taxon>Heterotrichida</taxon>
        <taxon>Stentoridae</taxon>
        <taxon>Stentor</taxon>
    </lineage>
</organism>